<dbReference type="EC" id="2.7.7.19" evidence="5"/>
<evidence type="ECO:0000256" key="11">
    <source>
        <dbReference type="ARBA" id="ARBA00022842"/>
    </source>
</evidence>
<proteinExistence type="inferred from homology"/>
<evidence type="ECO:0000256" key="4">
    <source>
        <dbReference type="ARBA" id="ARBA00010912"/>
    </source>
</evidence>
<reference evidence="17 18" key="1">
    <citation type="submission" date="2020-04" db="EMBL/GenBank/DDBJ databases">
        <title>Perkinsus olseni comparative genomics.</title>
        <authorList>
            <person name="Bogema D.R."/>
        </authorList>
    </citation>
    <scope>NUCLEOTIDE SEQUENCE [LARGE SCALE GENOMIC DNA]</scope>
    <source>
        <strain evidence="17">ATCC PRA-179</strain>
    </source>
</reference>
<dbReference type="InterPro" id="IPR007012">
    <property type="entry name" value="PolA_pol_cen_dom"/>
</dbReference>
<organism evidence="17 18">
    <name type="scientific">Perkinsus olseni</name>
    <name type="common">Perkinsus atlanticus</name>
    <dbReference type="NCBI Taxonomy" id="32597"/>
    <lineage>
        <taxon>Eukaryota</taxon>
        <taxon>Sar</taxon>
        <taxon>Alveolata</taxon>
        <taxon>Perkinsozoa</taxon>
        <taxon>Perkinsea</taxon>
        <taxon>Perkinsida</taxon>
        <taxon>Perkinsidae</taxon>
        <taxon>Perkinsus</taxon>
    </lineage>
</organism>
<keyword evidence="14" id="KW-1133">Transmembrane helix</keyword>
<evidence type="ECO:0000256" key="13">
    <source>
        <dbReference type="SAM" id="MobiDB-lite"/>
    </source>
</evidence>
<feature type="domain" description="Poly(A) polymerase central" evidence="15">
    <location>
        <begin position="210"/>
        <end position="370"/>
    </location>
</feature>
<dbReference type="GO" id="GO:0003723">
    <property type="term" value="F:RNA binding"/>
    <property type="evidence" value="ECO:0007669"/>
    <property type="project" value="InterPro"/>
</dbReference>
<dbReference type="GO" id="GO:1990817">
    <property type="term" value="F:poly(A) RNA polymerase activity"/>
    <property type="evidence" value="ECO:0007669"/>
    <property type="project" value="UniProtKB-EC"/>
</dbReference>
<dbReference type="Pfam" id="PF04928">
    <property type="entry name" value="PAP_central"/>
    <property type="match status" value="1"/>
</dbReference>
<keyword evidence="7" id="KW-0808">Transferase</keyword>
<dbReference type="GO" id="GO:0046872">
    <property type="term" value="F:metal ion binding"/>
    <property type="evidence" value="ECO:0007669"/>
    <property type="project" value="UniProtKB-KW"/>
</dbReference>
<comment type="similarity">
    <text evidence="4">Belongs to the poly(A) polymerase family.</text>
</comment>
<evidence type="ECO:0000256" key="12">
    <source>
        <dbReference type="ARBA" id="ARBA00023242"/>
    </source>
</evidence>
<keyword evidence="8" id="KW-0479">Metal-binding</keyword>
<name>A0A7J6LPE7_PEROL</name>
<gene>
    <name evidence="17" type="ORF">FOZ61_003623</name>
</gene>
<evidence type="ECO:0000256" key="9">
    <source>
        <dbReference type="ARBA" id="ARBA00022741"/>
    </source>
</evidence>
<dbReference type="GO" id="GO:0005634">
    <property type="term" value="C:nucleus"/>
    <property type="evidence" value="ECO:0007669"/>
    <property type="project" value="UniProtKB-SubCell"/>
</dbReference>
<evidence type="ECO:0000256" key="6">
    <source>
        <dbReference type="ARBA" id="ARBA00022664"/>
    </source>
</evidence>
<comment type="cofactor">
    <cofactor evidence="1">
        <name>Mn(2+)</name>
        <dbReference type="ChEBI" id="CHEBI:29035"/>
    </cofactor>
</comment>
<dbReference type="GO" id="GO:0005524">
    <property type="term" value="F:ATP binding"/>
    <property type="evidence" value="ECO:0007669"/>
    <property type="project" value="UniProtKB-KW"/>
</dbReference>
<dbReference type="OrthoDB" id="412748at2759"/>
<sequence>MSVGNDRQRQQQWGVSPPVSLSKPSAKDIAAAEVMKEVLADEAPEANDEERQLHRTVFELMSRLVSEWGREYAFSAGFEEADCHCQLMAIGSARLGLQDPSSDIDCVVVAGHKVPRDAFFNLFPVKLSERNDINNLNPVPQAAVPVIKMKCMDVDVDVLFCGLAHPLDGPLLDPSDDNLLCDMDDKSTRSINGVRVSDAIKACVPNFDHFLGALRMIRAWARRRGIYSNALGYLGGVSWAILVARVCQLFPNMGPSQLVVRFFRVYSRWNWDPSEGAVVLCHSEQRSGDGFQHHKVWCPPPKRTTMDQPTVAAASPMAVITPAYPSMNSTFGVTSMTMETLKRELERGASIISTKGVDSSSRASWESLIEPLHFFQYDQGGYKQFLQIEIGGASELSHKSAEGLVNSKLKPLLLRKMPEAVPEDSSKVPYRAWTGAMPIEDPCREYPYCSALFVGLSIPVGMDLRPAVREFMERLGIELATQMPEYKAGGMFDVRVRHVPSASLPDSVRSVTCKRKAAVLPDDAANDDATKRVRLT</sequence>
<dbReference type="EMBL" id="JABAHT010000212">
    <property type="protein sequence ID" value="KAF4661006.1"/>
    <property type="molecule type" value="Genomic_DNA"/>
</dbReference>
<dbReference type="Proteomes" id="UP000570595">
    <property type="component" value="Unassembled WGS sequence"/>
</dbReference>
<feature type="domain" description="Poly(A) polymerase nucleotidyltransferase" evidence="16">
    <location>
        <begin position="14"/>
        <end position="204"/>
    </location>
</feature>
<dbReference type="CDD" id="cd05402">
    <property type="entry name" value="NT_PAP_TUTase"/>
    <property type="match status" value="1"/>
</dbReference>
<dbReference type="InterPro" id="IPR043519">
    <property type="entry name" value="NT_sf"/>
</dbReference>
<evidence type="ECO:0000256" key="1">
    <source>
        <dbReference type="ARBA" id="ARBA00001936"/>
    </source>
</evidence>
<evidence type="ECO:0000256" key="5">
    <source>
        <dbReference type="ARBA" id="ARBA00012388"/>
    </source>
</evidence>
<evidence type="ECO:0000256" key="14">
    <source>
        <dbReference type="SAM" id="Phobius"/>
    </source>
</evidence>
<evidence type="ECO:0000256" key="3">
    <source>
        <dbReference type="ARBA" id="ARBA00004123"/>
    </source>
</evidence>
<comment type="subcellular location">
    <subcellularLocation>
        <location evidence="3">Nucleus</location>
    </subcellularLocation>
</comment>
<evidence type="ECO:0000256" key="8">
    <source>
        <dbReference type="ARBA" id="ARBA00022723"/>
    </source>
</evidence>
<dbReference type="InterPro" id="IPR048840">
    <property type="entry name" value="PolA_pol_NTPase"/>
</dbReference>
<dbReference type="InterPro" id="IPR011068">
    <property type="entry name" value="NuclTrfase_I-like_C"/>
</dbReference>
<evidence type="ECO:0000256" key="7">
    <source>
        <dbReference type="ARBA" id="ARBA00022679"/>
    </source>
</evidence>
<dbReference type="SUPFAM" id="SSF81631">
    <property type="entry name" value="PAP/OAS1 substrate-binding domain"/>
    <property type="match status" value="1"/>
</dbReference>
<dbReference type="AlphaFoldDB" id="A0A7J6LPE7"/>
<evidence type="ECO:0000313" key="18">
    <source>
        <dbReference type="Proteomes" id="UP000570595"/>
    </source>
</evidence>
<comment type="cofactor">
    <cofactor evidence="2">
        <name>Mg(2+)</name>
        <dbReference type="ChEBI" id="CHEBI:18420"/>
    </cofactor>
</comment>
<evidence type="ECO:0000313" key="17">
    <source>
        <dbReference type="EMBL" id="KAF4661006.1"/>
    </source>
</evidence>
<dbReference type="Gene3D" id="1.10.1410.10">
    <property type="match status" value="1"/>
</dbReference>
<keyword evidence="11" id="KW-0460">Magnesium</keyword>
<keyword evidence="14" id="KW-0472">Membrane</keyword>
<evidence type="ECO:0000256" key="2">
    <source>
        <dbReference type="ARBA" id="ARBA00001946"/>
    </source>
</evidence>
<comment type="caution">
    <text evidence="17">The sequence shown here is derived from an EMBL/GenBank/DDBJ whole genome shotgun (WGS) entry which is preliminary data.</text>
</comment>
<dbReference type="GO" id="GO:0031123">
    <property type="term" value="P:RNA 3'-end processing"/>
    <property type="evidence" value="ECO:0007669"/>
    <property type="project" value="InterPro"/>
</dbReference>
<evidence type="ECO:0000256" key="10">
    <source>
        <dbReference type="ARBA" id="ARBA00022840"/>
    </source>
</evidence>
<protein>
    <recommendedName>
        <fullName evidence="5">polynucleotide adenylyltransferase</fullName>
        <ecNumber evidence="5">2.7.7.19</ecNumber>
    </recommendedName>
</protein>
<keyword evidence="10" id="KW-0067">ATP-binding</keyword>
<dbReference type="SUPFAM" id="SSF55003">
    <property type="entry name" value="PAP/Archaeal CCA-adding enzyme, C-terminal domain"/>
    <property type="match status" value="1"/>
</dbReference>
<keyword evidence="14" id="KW-0812">Transmembrane</keyword>
<evidence type="ECO:0000259" key="16">
    <source>
        <dbReference type="Pfam" id="PF20750"/>
    </source>
</evidence>
<dbReference type="PANTHER" id="PTHR10682">
    <property type="entry name" value="POLY A POLYMERASE"/>
    <property type="match status" value="1"/>
</dbReference>
<keyword evidence="12" id="KW-0539">Nucleus</keyword>
<evidence type="ECO:0000259" key="15">
    <source>
        <dbReference type="Pfam" id="PF04928"/>
    </source>
</evidence>
<dbReference type="Gene3D" id="3.30.460.10">
    <property type="entry name" value="Beta Polymerase, domain 2"/>
    <property type="match status" value="1"/>
</dbReference>
<feature type="region of interest" description="Disordered" evidence="13">
    <location>
        <begin position="1"/>
        <end position="26"/>
    </location>
</feature>
<dbReference type="PANTHER" id="PTHR10682:SF10">
    <property type="entry name" value="POLYNUCLEOTIDE ADENYLYLTRANSFERASE"/>
    <property type="match status" value="1"/>
</dbReference>
<accession>A0A7J6LPE7</accession>
<dbReference type="SUPFAM" id="SSF81301">
    <property type="entry name" value="Nucleotidyltransferase"/>
    <property type="match status" value="1"/>
</dbReference>
<keyword evidence="9" id="KW-0547">Nucleotide-binding</keyword>
<keyword evidence="6" id="KW-0507">mRNA processing</keyword>
<feature type="transmembrane region" description="Helical" evidence="14">
    <location>
        <begin position="225"/>
        <end position="244"/>
    </location>
</feature>
<dbReference type="GO" id="GO:0006397">
    <property type="term" value="P:mRNA processing"/>
    <property type="evidence" value="ECO:0007669"/>
    <property type="project" value="UniProtKB-KW"/>
</dbReference>
<dbReference type="Pfam" id="PF20750">
    <property type="entry name" value="PAP_NTPase"/>
    <property type="match status" value="1"/>
</dbReference>